<evidence type="ECO:0000256" key="1">
    <source>
        <dbReference type="ARBA" id="ARBA00022614"/>
    </source>
</evidence>
<sequence length="454" mass="51017">MALVSDNGQWDLFLRFLLGLSQDKNQELLQKRVGFKERRPQSNQKTIKFIHKKIKKLSNSDKSINLFHCLNELGDQSLVKQVQKYQSSGHFGKLLPEHWSALAFQLLVSNEDLDFFDLKKYKGSDEVLERLLPCLLNVNTHFVFIFRLSNCNLTYRCCENISSSSGLEELDLSENELYDSGVELLSHGLKSPNCKLQRLRLRHCELIAAGCRSLTFALSDSSDLRELNLSYNDLKDQGVELLSDWLRKPQCRLEILRLSNCDLTDRCCKNISSVLSSKSSGLEELDLSGNSLLTDSGVELLFHGLKSPNCKLQRLRLSNCNLTYRCCENISSVLSSKFSGLKELDLSGNKLLDSGVELLSDGLKSPNCKLQRLCLSDCRLTAASCQSLAFALSDSSDLRELDLSYNDLEDQGLELLSDWLRKPQYSFLQTQTAAAAQPLDQRSGSGAVTAAYLL</sequence>
<name>A0A8C9YBZ6_SANLU</name>
<dbReference type="SUPFAM" id="SSF52047">
    <property type="entry name" value="RNI-like"/>
    <property type="match status" value="1"/>
</dbReference>
<protein>
    <recommendedName>
        <fullName evidence="3">NACHT LRR and PYD domain-containing protein</fullName>
    </recommendedName>
</protein>
<keyword evidence="5" id="KW-1185">Reference proteome</keyword>
<dbReference type="Gene3D" id="3.80.10.10">
    <property type="entry name" value="Ribonuclease Inhibitor"/>
    <property type="match status" value="2"/>
</dbReference>
<proteinExistence type="predicted"/>
<dbReference type="InterPro" id="IPR032675">
    <property type="entry name" value="LRR_dom_sf"/>
</dbReference>
<dbReference type="SMART" id="SM00367">
    <property type="entry name" value="LRR_CC"/>
    <property type="match status" value="4"/>
</dbReference>
<reference evidence="4" key="2">
    <citation type="submission" date="2025-09" db="UniProtKB">
        <authorList>
            <consortium name="Ensembl"/>
        </authorList>
    </citation>
    <scope>IDENTIFICATION</scope>
</reference>
<organism evidence="4 5">
    <name type="scientific">Sander lucioperca</name>
    <name type="common">Pike-perch</name>
    <name type="synonym">Perca lucioperca</name>
    <dbReference type="NCBI Taxonomy" id="283035"/>
    <lineage>
        <taxon>Eukaryota</taxon>
        <taxon>Metazoa</taxon>
        <taxon>Chordata</taxon>
        <taxon>Craniata</taxon>
        <taxon>Vertebrata</taxon>
        <taxon>Euteleostomi</taxon>
        <taxon>Actinopterygii</taxon>
        <taxon>Neopterygii</taxon>
        <taxon>Teleostei</taxon>
        <taxon>Neoteleostei</taxon>
        <taxon>Acanthomorphata</taxon>
        <taxon>Eupercaria</taxon>
        <taxon>Perciformes</taxon>
        <taxon>Percoidei</taxon>
        <taxon>Percidae</taxon>
        <taxon>Luciopercinae</taxon>
        <taxon>Sander</taxon>
    </lineage>
</organism>
<dbReference type="InterPro" id="IPR001611">
    <property type="entry name" value="Leu-rich_rpt"/>
</dbReference>
<keyword evidence="1" id="KW-0433">Leucine-rich repeat</keyword>
<dbReference type="Pfam" id="PF17776">
    <property type="entry name" value="NLRC4_HD2"/>
    <property type="match status" value="1"/>
</dbReference>
<dbReference type="InterPro" id="IPR006553">
    <property type="entry name" value="Leu-rich_rpt_Cys-con_subtyp"/>
</dbReference>
<dbReference type="PROSITE" id="PS51450">
    <property type="entry name" value="LRR"/>
    <property type="match status" value="1"/>
</dbReference>
<dbReference type="PANTHER" id="PTHR24106">
    <property type="entry name" value="NACHT, LRR AND CARD DOMAINS-CONTAINING"/>
    <property type="match status" value="1"/>
</dbReference>
<evidence type="ECO:0000259" key="3">
    <source>
        <dbReference type="Pfam" id="PF17776"/>
    </source>
</evidence>
<dbReference type="Proteomes" id="UP000694568">
    <property type="component" value="Unplaced"/>
</dbReference>
<dbReference type="SMART" id="SM00368">
    <property type="entry name" value="LRR_RI"/>
    <property type="match status" value="9"/>
</dbReference>
<evidence type="ECO:0000313" key="5">
    <source>
        <dbReference type="Proteomes" id="UP000694568"/>
    </source>
</evidence>
<feature type="domain" description="NACHT LRR and PYD" evidence="3">
    <location>
        <begin position="2"/>
        <end position="81"/>
    </location>
</feature>
<evidence type="ECO:0000256" key="2">
    <source>
        <dbReference type="ARBA" id="ARBA00022737"/>
    </source>
</evidence>
<dbReference type="Ensembl" id="ENSSLUT00000024465.1">
    <property type="protein sequence ID" value="ENSSLUP00000023693.1"/>
    <property type="gene ID" value="ENSSLUG00000010840.1"/>
</dbReference>
<accession>A0A8C9YBZ6</accession>
<dbReference type="InterPro" id="IPR051261">
    <property type="entry name" value="NLR"/>
</dbReference>
<dbReference type="GeneTree" id="ENSGT01150000286904"/>
<evidence type="ECO:0000313" key="4">
    <source>
        <dbReference type="Ensembl" id="ENSSLUP00000023693.1"/>
    </source>
</evidence>
<dbReference type="AlphaFoldDB" id="A0A8C9YBZ6"/>
<keyword evidence="2" id="KW-0677">Repeat</keyword>
<dbReference type="InterPro" id="IPR041267">
    <property type="entry name" value="NLRP_HD2"/>
</dbReference>
<reference evidence="4" key="1">
    <citation type="submission" date="2025-08" db="UniProtKB">
        <authorList>
            <consortium name="Ensembl"/>
        </authorList>
    </citation>
    <scope>IDENTIFICATION</scope>
</reference>
<dbReference type="Pfam" id="PF13516">
    <property type="entry name" value="LRR_6"/>
    <property type="match status" value="5"/>
</dbReference>